<keyword evidence="3" id="KW-1185">Reference proteome</keyword>
<keyword evidence="2" id="KW-0808">Transferase</keyword>
<dbReference type="Proteomes" id="UP000003544">
    <property type="component" value="Unassembled WGS sequence"/>
</dbReference>
<dbReference type="CDD" id="cd02440">
    <property type="entry name" value="AdoMet_MTases"/>
    <property type="match status" value="1"/>
</dbReference>
<reference evidence="2 3" key="1">
    <citation type="journal article" date="2011" name="J. Bacteriol.">
        <title>Draft genome sequence of Methylophaga aminisulfidivorans MP T.</title>
        <authorList>
            <person name="Han G.H."/>
            <person name="Kim W."/>
            <person name="Chun J."/>
            <person name="Kim S.W."/>
        </authorList>
    </citation>
    <scope>NUCLEOTIDE SEQUENCE [LARGE SCALE GENOMIC DNA]</scope>
    <source>
        <strain evidence="3">MP(T)</strain>
    </source>
</reference>
<dbReference type="GO" id="GO:0032259">
    <property type="term" value="P:methylation"/>
    <property type="evidence" value="ECO:0007669"/>
    <property type="project" value="UniProtKB-KW"/>
</dbReference>
<dbReference type="Gene3D" id="3.40.50.150">
    <property type="entry name" value="Vaccinia Virus protein VP39"/>
    <property type="match status" value="1"/>
</dbReference>
<organism evidence="2 3">
    <name type="scientific">Methylophaga aminisulfidivorans MP</name>
    <dbReference type="NCBI Taxonomy" id="1026882"/>
    <lineage>
        <taxon>Bacteria</taxon>
        <taxon>Pseudomonadati</taxon>
        <taxon>Pseudomonadota</taxon>
        <taxon>Gammaproteobacteria</taxon>
        <taxon>Thiotrichales</taxon>
        <taxon>Piscirickettsiaceae</taxon>
        <taxon>Methylophaga</taxon>
    </lineage>
</organism>
<dbReference type="STRING" id="1026882.MAMP_00320"/>
<dbReference type="OrthoDB" id="5608223at2"/>
<sequence>MKRKDLEFSKKYDAEHAKAYFEKHQSGLWRKISNWRDQQICRQALKIAGNPNSILDMPCGTGRFWPLLAEKKNRAIIAADYSQEMIDIGMAYRPYEITQKIQTLQTSAFDLTMNDNSVDCVFCIRLLHHIGTSEDRMKILDELHRVTRQSVIISLWVDGNYKAWRRKKLERKRTNQSYQNRFVLPVEMVEKEFENSGFIIKKHIDFIPKYAMWRTYVLSKDHAFISKSS</sequence>
<dbReference type="GO" id="GO:0008757">
    <property type="term" value="F:S-adenosylmethionine-dependent methyltransferase activity"/>
    <property type="evidence" value="ECO:0007669"/>
    <property type="project" value="InterPro"/>
</dbReference>
<evidence type="ECO:0000313" key="3">
    <source>
        <dbReference type="Proteomes" id="UP000003544"/>
    </source>
</evidence>
<keyword evidence="2" id="KW-0489">Methyltransferase</keyword>
<keyword evidence="2" id="KW-0830">Ubiquinone</keyword>
<name>F5T0V0_9GAMM</name>
<gene>
    <name evidence="2" type="ORF">MAMP_00320</name>
</gene>
<dbReference type="RefSeq" id="WP_007146193.1">
    <property type="nucleotide sequence ID" value="NZ_AFIG01000002.1"/>
</dbReference>
<dbReference type="Pfam" id="PF08241">
    <property type="entry name" value="Methyltransf_11"/>
    <property type="match status" value="1"/>
</dbReference>
<protein>
    <submittedName>
        <fullName evidence="2">Methylase involved in ubiquinone/menaquinone biosynthesis</fullName>
    </submittedName>
</protein>
<dbReference type="SUPFAM" id="SSF53335">
    <property type="entry name" value="S-adenosyl-L-methionine-dependent methyltransferases"/>
    <property type="match status" value="1"/>
</dbReference>
<evidence type="ECO:0000313" key="2">
    <source>
        <dbReference type="EMBL" id="EGL53945.1"/>
    </source>
</evidence>
<accession>F5T0V0</accession>
<evidence type="ECO:0000259" key="1">
    <source>
        <dbReference type="Pfam" id="PF08241"/>
    </source>
</evidence>
<dbReference type="InterPro" id="IPR013216">
    <property type="entry name" value="Methyltransf_11"/>
</dbReference>
<dbReference type="EMBL" id="AFIG01000002">
    <property type="protein sequence ID" value="EGL53945.1"/>
    <property type="molecule type" value="Genomic_DNA"/>
</dbReference>
<comment type="caution">
    <text evidence="2">The sequence shown here is derived from an EMBL/GenBank/DDBJ whole genome shotgun (WGS) entry which is preliminary data.</text>
</comment>
<dbReference type="InterPro" id="IPR029063">
    <property type="entry name" value="SAM-dependent_MTases_sf"/>
</dbReference>
<feature type="domain" description="Methyltransferase type 11" evidence="1">
    <location>
        <begin position="55"/>
        <end position="150"/>
    </location>
</feature>
<dbReference type="AlphaFoldDB" id="F5T0V0"/>
<proteinExistence type="predicted"/>
<dbReference type="eggNOG" id="COG2226">
    <property type="taxonomic scope" value="Bacteria"/>
</dbReference>